<dbReference type="EMBL" id="LR798285">
    <property type="protein sequence ID" value="CAB5220221.1"/>
    <property type="molecule type" value="Genomic_DNA"/>
</dbReference>
<reference evidence="2" key="1">
    <citation type="submission" date="2020-05" db="EMBL/GenBank/DDBJ databases">
        <authorList>
            <person name="Chiriac C."/>
            <person name="Salcher M."/>
            <person name="Ghai R."/>
            <person name="Kavagutti S V."/>
        </authorList>
    </citation>
    <scope>NUCLEOTIDE SEQUENCE</scope>
</reference>
<protein>
    <recommendedName>
        <fullName evidence="3">DUF1376 domain-containing protein</fullName>
    </recommendedName>
</protein>
<feature type="region of interest" description="Disordered" evidence="1">
    <location>
        <begin position="159"/>
        <end position="204"/>
    </location>
</feature>
<dbReference type="Pfam" id="PF07120">
    <property type="entry name" value="DUF1376"/>
    <property type="match status" value="1"/>
</dbReference>
<evidence type="ECO:0008006" key="3">
    <source>
        <dbReference type="Google" id="ProtNLM"/>
    </source>
</evidence>
<sequence length="299" mass="33259">MERPDPLVPEEVDLTDFKFMPLEVSRLLRSEFWMDAMDNDPRIAAASINLWAESWHQRPTASLPNNDRALARMAMIDRSVWHEIREAVMAPWVLCSDGRWYHPVVAEKAIDAWAEKVGYRSRKAQRIEAGRKGGLKRAENQGQAPLEVSLEAPLEVSLEAPLQAKGTGRGRGKGTGIKERDKSLSSDAAASGDPDFSDLPVNRQPSAGYTDEFESWWAAYPRKDSKGTAFKAFKAAKGRASVDRLMEGAAAYAKRRAGEDPQYTKLPASWLNADCWNDEQVQPKKKLPFPGYVPMGVGG</sequence>
<organism evidence="2">
    <name type="scientific">uncultured Caudovirales phage</name>
    <dbReference type="NCBI Taxonomy" id="2100421"/>
    <lineage>
        <taxon>Viruses</taxon>
        <taxon>Duplodnaviria</taxon>
        <taxon>Heunggongvirae</taxon>
        <taxon>Uroviricota</taxon>
        <taxon>Caudoviricetes</taxon>
        <taxon>Peduoviridae</taxon>
        <taxon>Maltschvirus</taxon>
        <taxon>Maltschvirus maltsch</taxon>
    </lineage>
</organism>
<proteinExistence type="predicted"/>
<dbReference type="InterPro" id="IPR010781">
    <property type="entry name" value="DUF1376"/>
</dbReference>
<accession>A0A6J7WQ85</accession>
<gene>
    <name evidence="2" type="ORF">UFOVP233_21</name>
</gene>
<evidence type="ECO:0000313" key="2">
    <source>
        <dbReference type="EMBL" id="CAB5220221.1"/>
    </source>
</evidence>
<evidence type="ECO:0000256" key="1">
    <source>
        <dbReference type="SAM" id="MobiDB-lite"/>
    </source>
</evidence>
<name>A0A6J7WQ85_9CAUD</name>